<dbReference type="PANTHER" id="PTHR31209:SF4">
    <property type="entry name" value="2,3-BISPHOSPHOGLYCERATE-INDEPENDENT PHOSPHOGLYCERATE MUTASE"/>
    <property type="match status" value="1"/>
</dbReference>
<comment type="caution">
    <text evidence="8">The sequence shown here is derived from an EMBL/GenBank/DDBJ whole genome shotgun (WGS) entry which is preliminary data.</text>
</comment>
<evidence type="ECO:0000256" key="5">
    <source>
        <dbReference type="ARBA" id="ARBA00023152"/>
    </source>
</evidence>
<dbReference type="EMBL" id="JANPWE010000001">
    <property type="protein sequence ID" value="MCR6544107.1"/>
    <property type="molecule type" value="Genomic_DNA"/>
</dbReference>
<evidence type="ECO:0000256" key="3">
    <source>
        <dbReference type="ARBA" id="ARBA00004921"/>
    </source>
</evidence>
<keyword evidence="5" id="KW-0324">Glycolysis</keyword>
<dbReference type="PIRSF" id="PIRSF006392">
    <property type="entry name" value="IPGAM_arch"/>
    <property type="match status" value="1"/>
</dbReference>
<proteinExistence type="inferred from homology"/>
<evidence type="ECO:0000256" key="2">
    <source>
        <dbReference type="ARBA" id="ARBA00002315"/>
    </source>
</evidence>
<dbReference type="SUPFAM" id="SSF53649">
    <property type="entry name" value="Alkaline phosphatase-like"/>
    <property type="match status" value="1"/>
</dbReference>
<comment type="similarity">
    <text evidence="4">Belongs to the BPG-independent phosphoglycerate mutase family. A-PGAM subfamily.</text>
</comment>
<dbReference type="Gene3D" id="3.30.70.2130">
    <property type="entry name" value="Metalloenzyme domain"/>
    <property type="match status" value="1"/>
</dbReference>
<comment type="pathway">
    <text evidence="3">Carbohydrate degradation.</text>
</comment>
<keyword evidence="6 8" id="KW-0413">Isomerase</keyword>
<comment type="function">
    <text evidence="2">Catalyzes the interconversion of 2-phosphoglycerate and 3-phosphoglycerate.</text>
</comment>
<evidence type="ECO:0000256" key="4">
    <source>
        <dbReference type="ARBA" id="ARBA00005524"/>
    </source>
</evidence>
<dbReference type="InterPro" id="IPR004456">
    <property type="entry name" value="Pglycerate_mutase_ApgM"/>
</dbReference>
<dbReference type="InterPro" id="IPR006124">
    <property type="entry name" value="Metalloenzyme"/>
</dbReference>
<dbReference type="CDD" id="cd16011">
    <property type="entry name" value="iPGM_like"/>
    <property type="match status" value="1"/>
</dbReference>
<dbReference type="NCBIfam" id="TIGR00306">
    <property type="entry name" value="apgM"/>
    <property type="match status" value="1"/>
</dbReference>
<evidence type="ECO:0000256" key="1">
    <source>
        <dbReference type="ARBA" id="ARBA00000370"/>
    </source>
</evidence>
<evidence type="ECO:0000313" key="8">
    <source>
        <dbReference type="EMBL" id="MCR6544107.1"/>
    </source>
</evidence>
<keyword evidence="9" id="KW-1185">Reference proteome</keyword>
<name>A0ABT1XZR3_9FIRM</name>
<reference evidence="8 9" key="1">
    <citation type="submission" date="2022-08" db="EMBL/GenBank/DDBJ databases">
        <title>Proteogenomics of the novel Dehalobacterium formicoaceticum strain EZ94 highlights a key role of methyltransferases during anaerobic dichloromethane degradation.</title>
        <authorList>
            <person name="Wasmund K."/>
        </authorList>
    </citation>
    <scope>NUCLEOTIDE SEQUENCE [LARGE SCALE GENOMIC DNA]</scope>
    <source>
        <strain evidence="8 9">EZ94</strain>
    </source>
</reference>
<gene>
    <name evidence="8" type="ORF">NVS47_01005</name>
</gene>
<accession>A0ABT1XZR3</accession>
<dbReference type="PANTHER" id="PTHR31209">
    <property type="entry name" value="COFACTOR-INDEPENDENT PHOSPHOGLYCERATE MUTASE"/>
    <property type="match status" value="1"/>
</dbReference>
<feature type="domain" description="Metalloenzyme" evidence="7">
    <location>
        <begin position="1"/>
        <end position="392"/>
    </location>
</feature>
<dbReference type="InterPro" id="IPR017850">
    <property type="entry name" value="Alkaline_phosphatase_core_sf"/>
</dbReference>
<dbReference type="EC" id="5.4.2.12" evidence="8"/>
<dbReference type="RefSeq" id="WP_257911619.1">
    <property type="nucleotide sequence ID" value="NZ_JANPWE010000001.1"/>
</dbReference>
<dbReference type="NCBIfam" id="NF003242">
    <property type="entry name" value="PRK04200.1"/>
    <property type="match status" value="1"/>
</dbReference>
<dbReference type="Proteomes" id="UP001524944">
    <property type="component" value="Unassembled WGS sequence"/>
</dbReference>
<dbReference type="NCBIfam" id="TIGR02535">
    <property type="entry name" value="hyp_Hser_kinase"/>
    <property type="match status" value="1"/>
</dbReference>
<dbReference type="InterPro" id="IPR023665">
    <property type="entry name" value="ApgAM_prokaryotes"/>
</dbReference>
<organism evidence="8 9">
    <name type="scientific">Dehalobacterium formicoaceticum</name>
    <dbReference type="NCBI Taxonomy" id="51515"/>
    <lineage>
        <taxon>Bacteria</taxon>
        <taxon>Bacillati</taxon>
        <taxon>Bacillota</taxon>
        <taxon>Clostridia</taxon>
        <taxon>Eubacteriales</taxon>
        <taxon>Peptococcaceae</taxon>
        <taxon>Dehalobacterium</taxon>
    </lineage>
</organism>
<dbReference type="Pfam" id="PF10143">
    <property type="entry name" value="PhosphMutase"/>
    <property type="match status" value="1"/>
</dbReference>
<protein>
    <submittedName>
        <fullName evidence="8">Cofactor-independent phosphoglycerate mutase</fullName>
        <ecNumber evidence="8">5.4.2.12</ecNumber>
    </submittedName>
</protein>
<evidence type="ECO:0000259" key="7">
    <source>
        <dbReference type="Pfam" id="PF01676"/>
    </source>
</evidence>
<comment type="catalytic activity">
    <reaction evidence="1">
        <text>(2R)-2-phosphoglycerate = (2R)-3-phosphoglycerate</text>
        <dbReference type="Rhea" id="RHEA:15901"/>
        <dbReference type="ChEBI" id="CHEBI:58272"/>
        <dbReference type="ChEBI" id="CHEBI:58289"/>
        <dbReference type="EC" id="5.4.2.12"/>
    </reaction>
</comment>
<evidence type="ECO:0000313" key="9">
    <source>
        <dbReference type="Proteomes" id="UP001524944"/>
    </source>
</evidence>
<sequence>MKYIVILGDGMADYPLAAYDHKTPLQLAHKPYIDQLVKSSETGMVQTIPEGYPPGSDVANMSVLGYEPEIFYTGRSPLEAVSLGVDLREKDIAFRCNLVTLSLEENYGDKTMLDYSAGEITSAEAALLIQEISKEIGTEEFHFYPGISYRHLMVWINGAWEFDLTPPHDISDRVIGSYLPKGAGSDVLTRMMIKSEEILKNHPVNQKRKELGLQPATSIWLWGLGKKPNFTPFVNKYGLEGSVICAVDLIKGLGICAGLNTPHVDGATGGVHTDFLAKAEAALAELKAGKDFIYLHVEAPDEAGHQGNAQEKIGAIEKIDELVVGRLLRGLEEMKEDYRLLILPDHPTPISIKTHTAEPVPFLIYDSRRNVSSGINRYTEEEISAQGNFVKSGPALMAKFIKGE</sequence>
<evidence type="ECO:0000256" key="6">
    <source>
        <dbReference type="ARBA" id="ARBA00023235"/>
    </source>
</evidence>
<dbReference type="Pfam" id="PF01676">
    <property type="entry name" value="Metalloenzyme"/>
    <property type="match status" value="1"/>
</dbReference>
<dbReference type="GO" id="GO:0004619">
    <property type="term" value="F:phosphoglycerate mutase activity"/>
    <property type="evidence" value="ECO:0007669"/>
    <property type="project" value="UniProtKB-EC"/>
</dbReference>
<dbReference type="InterPro" id="IPR042253">
    <property type="entry name" value="Pglycerate_mutase_ApgM_sf"/>
</dbReference>
<dbReference type="Gene3D" id="3.40.720.10">
    <property type="entry name" value="Alkaline Phosphatase, subunit A"/>
    <property type="match status" value="1"/>
</dbReference>